<evidence type="ECO:0000256" key="5">
    <source>
        <dbReference type="ARBA" id="ARBA00022692"/>
    </source>
</evidence>
<name>A0AAV6H8D9_9TELE</name>
<keyword evidence="12" id="KW-0407">Ion channel</keyword>
<keyword evidence="6" id="KW-0732">Signal</keyword>
<organism evidence="14 15">
    <name type="scientific">Alosa alosa</name>
    <name type="common">allis shad</name>
    <dbReference type="NCBI Taxonomy" id="278164"/>
    <lineage>
        <taxon>Eukaryota</taxon>
        <taxon>Metazoa</taxon>
        <taxon>Chordata</taxon>
        <taxon>Craniata</taxon>
        <taxon>Vertebrata</taxon>
        <taxon>Euteleostomi</taxon>
        <taxon>Actinopterygii</taxon>
        <taxon>Neopterygii</taxon>
        <taxon>Teleostei</taxon>
        <taxon>Clupei</taxon>
        <taxon>Clupeiformes</taxon>
        <taxon>Clupeoidei</taxon>
        <taxon>Clupeidae</taxon>
        <taxon>Alosa</taxon>
    </lineage>
</organism>
<evidence type="ECO:0000313" key="14">
    <source>
        <dbReference type="EMBL" id="KAG5282879.1"/>
    </source>
</evidence>
<dbReference type="GO" id="GO:0005886">
    <property type="term" value="C:plasma membrane"/>
    <property type="evidence" value="ECO:0007669"/>
    <property type="project" value="UniProtKB-SubCell"/>
</dbReference>
<dbReference type="InterPro" id="IPR003591">
    <property type="entry name" value="Leu-rich_rpt_typical-subtyp"/>
</dbReference>
<evidence type="ECO:0000256" key="8">
    <source>
        <dbReference type="ARBA" id="ARBA00022989"/>
    </source>
</evidence>
<dbReference type="GO" id="GO:0034220">
    <property type="term" value="P:monoatomic ion transmembrane transport"/>
    <property type="evidence" value="ECO:0007669"/>
    <property type="project" value="UniProtKB-KW"/>
</dbReference>
<evidence type="ECO:0000256" key="10">
    <source>
        <dbReference type="ARBA" id="ARBA00023136"/>
    </source>
</evidence>
<dbReference type="InterPro" id="IPR001611">
    <property type="entry name" value="Leu-rich_rpt"/>
</dbReference>
<keyword evidence="5" id="KW-0812">Transmembrane</keyword>
<gene>
    <name evidence="14" type="ORF">AALO_G00035730</name>
</gene>
<evidence type="ECO:0000256" key="11">
    <source>
        <dbReference type="ARBA" id="ARBA00023157"/>
    </source>
</evidence>
<comment type="subcellular location">
    <subcellularLocation>
        <location evidence="1">Cell membrane</location>
        <topology evidence="1">Single-pass membrane protein</topology>
    </subcellularLocation>
</comment>
<evidence type="ECO:0000256" key="6">
    <source>
        <dbReference type="ARBA" id="ARBA00022729"/>
    </source>
</evidence>
<dbReference type="PANTHER" id="PTHR46473">
    <property type="entry name" value="GH08155P"/>
    <property type="match status" value="1"/>
</dbReference>
<evidence type="ECO:0000256" key="3">
    <source>
        <dbReference type="ARBA" id="ARBA00022475"/>
    </source>
</evidence>
<dbReference type="EMBL" id="JADWDJ010000003">
    <property type="protein sequence ID" value="KAG5282879.1"/>
    <property type="molecule type" value="Genomic_DNA"/>
</dbReference>
<protein>
    <submittedName>
        <fullName evidence="14">Uncharacterized protein</fullName>
    </submittedName>
</protein>
<dbReference type="AlphaFoldDB" id="A0AAV6H8D9"/>
<keyword evidence="3" id="KW-1003">Cell membrane</keyword>
<dbReference type="PANTHER" id="PTHR46473:SF10">
    <property type="entry name" value="LD45603P-RELATED"/>
    <property type="match status" value="1"/>
</dbReference>
<accession>A0AAV6H8D9</accession>
<dbReference type="Gene3D" id="3.80.10.10">
    <property type="entry name" value="Ribonuclease Inhibitor"/>
    <property type="match status" value="1"/>
</dbReference>
<feature type="region of interest" description="Disordered" evidence="13">
    <location>
        <begin position="145"/>
        <end position="177"/>
    </location>
</feature>
<dbReference type="InterPro" id="IPR051432">
    <property type="entry name" value="KCNMA1_auxiliary"/>
</dbReference>
<dbReference type="InterPro" id="IPR032675">
    <property type="entry name" value="LRR_dom_sf"/>
</dbReference>
<dbReference type="Proteomes" id="UP000823561">
    <property type="component" value="Chromosome 3"/>
</dbReference>
<evidence type="ECO:0000256" key="4">
    <source>
        <dbReference type="ARBA" id="ARBA00022614"/>
    </source>
</evidence>
<keyword evidence="9" id="KW-0406">Ion transport</keyword>
<reference evidence="14" key="1">
    <citation type="submission" date="2020-10" db="EMBL/GenBank/DDBJ databases">
        <title>Chromosome-scale genome assembly of the Allis shad, Alosa alosa.</title>
        <authorList>
            <person name="Margot Z."/>
            <person name="Christophe K."/>
            <person name="Cabau C."/>
            <person name="Louis A."/>
            <person name="Berthelot C."/>
            <person name="Parey E."/>
            <person name="Roest Crollius H."/>
            <person name="Montfort J."/>
            <person name="Robinson-Rechavi M."/>
            <person name="Bucao C."/>
            <person name="Bouchez O."/>
            <person name="Gislard M."/>
            <person name="Lluch J."/>
            <person name="Milhes M."/>
            <person name="Lampietro C."/>
            <person name="Lopez Roques C."/>
            <person name="Donnadieu C."/>
            <person name="Braasch I."/>
            <person name="Desvignes T."/>
            <person name="Postlethwait J."/>
            <person name="Bobe J."/>
            <person name="Guiguen Y."/>
        </authorList>
    </citation>
    <scope>NUCLEOTIDE SEQUENCE</scope>
    <source>
        <strain evidence="14">M-15738</strain>
        <tissue evidence="14">Blood</tissue>
    </source>
</reference>
<proteinExistence type="predicted"/>
<evidence type="ECO:0000256" key="7">
    <source>
        <dbReference type="ARBA" id="ARBA00022737"/>
    </source>
</evidence>
<keyword evidence="15" id="KW-1185">Reference proteome</keyword>
<evidence type="ECO:0000256" key="2">
    <source>
        <dbReference type="ARBA" id="ARBA00022448"/>
    </source>
</evidence>
<evidence type="ECO:0000313" key="15">
    <source>
        <dbReference type="Proteomes" id="UP000823561"/>
    </source>
</evidence>
<sequence length="177" mass="19018">MLSGKRRELIRQHCYDLTLSPCTSTDLGNRGTDHKYHLLVSHPVPWLATVSLQFSFLGFIRRHQLSCLSHLTVLDLVANGISDVEDYSFEGLGQLRRLQVSFNNISVIREWTFSGLTALQTLPAAPGPAAVLPLRQRLAGQLGARVRAGGGGGDPSGAGGATLPAGRDGQPQLPALR</sequence>
<keyword evidence="11" id="KW-1015">Disulfide bond</keyword>
<evidence type="ECO:0000256" key="13">
    <source>
        <dbReference type="SAM" id="MobiDB-lite"/>
    </source>
</evidence>
<evidence type="ECO:0000256" key="12">
    <source>
        <dbReference type="ARBA" id="ARBA00023303"/>
    </source>
</evidence>
<feature type="compositionally biased region" description="Gly residues" evidence="13">
    <location>
        <begin position="148"/>
        <end position="160"/>
    </location>
</feature>
<dbReference type="SUPFAM" id="SSF52058">
    <property type="entry name" value="L domain-like"/>
    <property type="match status" value="1"/>
</dbReference>
<evidence type="ECO:0000256" key="1">
    <source>
        <dbReference type="ARBA" id="ARBA00004162"/>
    </source>
</evidence>
<evidence type="ECO:0000256" key="9">
    <source>
        <dbReference type="ARBA" id="ARBA00023065"/>
    </source>
</evidence>
<keyword evidence="7" id="KW-0677">Repeat</keyword>
<keyword evidence="8" id="KW-1133">Transmembrane helix</keyword>
<dbReference type="Pfam" id="PF13855">
    <property type="entry name" value="LRR_8"/>
    <property type="match status" value="1"/>
</dbReference>
<dbReference type="PROSITE" id="PS51450">
    <property type="entry name" value="LRR"/>
    <property type="match status" value="1"/>
</dbReference>
<dbReference type="SMART" id="SM00369">
    <property type="entry name" value="LRR_TYP"/>
    <property type="match status" value="2"/>
</dbReference>
<keyword evidence="4" id="KW-0433">Leucine-rich repeat</keyword>
<comment type="caution">
    <text evidence="14">The sequence shown here is derived from an EMBL/GenBank/DDBJ whole genome shotgun (WGS) entry which is preliminary data.</text>
</comment>
<keyword evidence="10" id="KW-0472">Membrane</keyword>
<keyword evidence="2" id="KW-0813">Transport</keyword>